<keyword evidence="2" id="KW-1185">Reference proteome</keyword>
<evidence type="ECO:0000313" key="1">
    <source>
        <dbReference type="EMBL" id="GLR71960.1"/>
    </source>
</evidence>
<proteinExistence type="predicted"/>
<accession>A0AA37WLD4</accession>
<organism evidence="1 2">
    <name type="scientific">Agaribacter marinus</name>
    <dbReference type="NCBI Taxonomy" id="1431249"/>
    <lineage>
        <taxon>Bacteria</taxon>
        <taxon>Pseudomonadati</taxon>
        <taxon>Pseudomonadota</taxon>
        <taxon>Gammaproteobacteria</taxon>
        <taxon>Alteromonadales</taxon>
        <taxon>Alteromonadaceae</taxon>
        <taxon>Agaribacter</taxon>
    </lineage>
</organism>
<name>A0AA37WLD4_9ALTE</name>
<dbReference type="Proteomes" id="UP001156601">
    <property type="component" value="Unassembled WGS sequence"/>
</dbReference>
<sequence>MKQLEQHDIKEVNGGVLYVGAYLAAHALIHAAGKLNGLRNNINKSLGSIYGDKNPGSAGGSNR</sequence>
<dbReference type="AlphaFoldDB" id="A0AA37WLD4"/>
<dbReference type="EMBL" id="BSOT01000006">
    <property type="protein sequence ID" value="GLR71960.1"/>
    <property type="molecule type" value="Genomic_DNA"/>
</dbReference>
<reference evidence="1" key="1">
    <citation type="journal article" date="2014" name="Int. J. Syst. Evol. Microbiol.">
        <title>Complete genome sequence of Corynebacterium casei LMG S-19264T (=DSM 44701T), isolated from a smear-ripened cheese.</title>
        <authorList>
            <consortium name="US DOE Joint Genome Institute (JGI-PGF)"/>
            <person name="Walter F."/>
            <person name="Albersmeier A."/>
            <person name="Kalinowski J."/>
            <person name="Ruckert C."/>
        </authorList>
    </citation>
    <scope>NUCLEOTIDE SEQUENCE</scope>
    <source>
        <strain evidence="1">NBRC 110023</strain>
    </source>
</reference>
<comment type="caution">
    <text evidence="1">The sequence shown here is derived from an EMBL/GenBank/DDBJ whole genome shotgun (WGS) entry which is preliminary data.</text>
</comment>
<reference evidence="1" key="2">
    <citation type="submission" date="2023-01" db="EMBL/GenBank/DDBJ databases">
        <title>Draft genome sequence of Agaribacter marinus strain NBRC 110023.</title>
        <authorList>
            <person name="Sun Q."/>
            <person name="Mori K."/>
        </authorList>
    </citation>
    <scope>NUCLEOTIDE SEQUENCE</scope>
    <source>
        <strain evidence="1">NBRC 110023</strain>
    </source>
</reference>
<dbReference type="RefSeq" id="WP_284218294.1">
    <property type="nucleotide sequence ID" value="NZ_BSOT01000006.1"/>
</dbReference>
<gene>
    <name evidence="1" type="ORF">GCM10007852_28680</name>
</gene>
<protein>
    <submittedName>
        <fullName evidence="1">Uncharacterized protein</fullName>
    </submittedName>
</protein>
<evidence type="ECO:0000313" key="2">
    <source>
        <dbReference type="Proteomes" id="UP001156601"/>
    </source>
</evidence>